<evidence type="ECO:0000313" key="2">
    <source>
        <dbReference type="EMBL" id="MDQ0254942.1"/>
    </source>
</evidence>
<dbReference type="EMBL" id="JAUSUG010000008">
    <property type="protein sequence ID" value="MDQ0254942.1"/>
    <property type="molecule type" value="Genomic_DNA"/>
</dbReference>
<dbReference type="SUPFAM" id="SSF47413">
    <property type="entry name" value="lambda repressor-like DNA-binding domains"/>
    <property type="match status" value="1"/>
</dbReference>
<evidence type="ECO:0000259" key="1">
    <source>
        <dbReference type="PROSITE" id="PS50943"/>
    </source>
</evidence>
<gene>
    <name evidence="2" type="ORF">J2S74_002324</name>
</gene>
<dbReference type="InterPro" id="IPR010982">
    <property type="entry name" value="Lambda_DNA-bd_dom_sf"/>
</dbReference>
<sequence>MIICHLDKLIKESGLRPGFIAEKMEVSTQQLSNWRHGRSFPSTPKLYKLAYLLGCTANDMYEYVEEEIEKESSIT</sequence>
<accession>A0ABT9ZUN0</accession>
<dbReference type="PROSITE" id="PS50943">
    <property type="entry name" value="HTH_CROC1"/>
    <property type="match status" value="1"/>
</dbReference>
<protein>
    <submittedName>
        <fullName evidence="2">Transcriptional regulator with XRE-family HTH domain</fullName>
    </submittedName>
</protein>
<dbReference type="SMART" id="SM00530">
    <property type="entry name" value="HTH_XRE"/>
    <property type="match status" value="1"/>
</dbReference>
<organism evidence="2 3">
    <name type="scientific">Evansella vedderi</name>
    <dbReference type="NCBI Taxonomy" id="38282"/>
    <lineage>
        <taxon>Bacteria</taxon>
        <taxon>Bacillati</taxon>
        <taxon>Bacillota</taxon>
        <taxon>Bacilli</taxon>
        <taxon>Bacillales</taxon>
        <taxon>Bacillaceae</taxon>
        <taxon>Evansella</taxon>
    </lineage>
</organism>
<dbReference type="Pfam" id="PF13443">
    <property type="entry name" value="HTH_26"/>
    <property type="match status" value="1"/>
</dbReference>
<keyword evidence="3" id="KW-1185">Reference proteome</keyword>
<feature type="domain" description="HTH cro/C1-type" evidence="1">
    <location>
        <begin position="21"/>
        <end position="60"/>
    </location>
</feature>
<reference evidence="2 3" key="1">
    <citation type="submission" date="2023-07" db="EMBL/GenBank/DDBJ databases">
        <title>Genomic Encyclopedia of Type Strains, Phase IV (KMG-IV): sequencing the most valuable type-strain genomes for metagenomic binning, comparative biology and taxonomic classification.</title>
        <authorList>
            <person name="Goeker M."/>
        </authorList>
    </citation>
    <scope>NUCLEOTIDE SEQUENCE [LARGE SCALE GENOMIC DNA]</scope>
    <source>
        <strain evidence="2 3">DSM 9768</strain>
    </source>
</reference>
<dbReference type="RefSeq" id="WP_307325613.1">
    <property type="nucleotide sequence ID" value="NZ_JAUSUG010000008.1"/>
</dbReference>
<dbReference type="CDD" id="cd00093">
    <property type="entry name" value="HTH_XRE"/>
    <property type="match status" value="1"/>
</dbReference>
<comment type="caution">
    <text evidence="2">The sequence shown here is derived from an EMBL/GenBank/DDBJ whole genome shotgun (WGS) entry which is preliminary data.</text>
</comment>
<evidence type="ECO:0000313" key="3">
    <source>
        <dbReference type="Proteomes" id="UP001230005"/>
    </source>
</evidence>
<dbReference type="InterPro" id="IPR001387">
    <property type="entry name" value="Cro/C1-type_HTH"/>
</dbReference>
<name>A0ABT9ZUN0_9BACI</name>
<dbReference type="Proteomes" id="UP001230005">
    <property type="component" value="Unassembled WGS sequence"/>
</dbReference>
<proteinExistence type="predicted"/>
<dbReference type="Gene3D" id="1.10.260.40">
    <property type="entry name" value="lambda repressor-like DNA-binding domains"/>
    <property type="match status" value="1"/>
</dbReference>